<feature type="transmembrane region" description="Helical" evidence="7">
    <location>
        <begin position="183"/>
        <end position="205"/>
    </location>
</feature>
<comment type="similarity">
    <text evidence="5">Belongs to the SAT4 family.</text>
</comment>
<evidence type="ECO:0000259" key="8">
    <source>
        <dbReference type="Pfam" id="PF20684"/>
    </source>
</evidence>
<feature type="transmembrane region" description="Helical" evidence="7">
    <location>
        <begin position="138"/>
        <end position="163"/>
    </location>
</feature>
<dbReference type="GeneID" id="19235447"/>
<dbReference type="PANTHER" id="PTHR33048:SF47">
    <property type="entry name" value="INTEGRAL MEMBRANE PROTEIN-RELATED"/>
    <property type="match status" value="1"/>
</dbReference>
<feature type="transmembrane region" description="Helical" evidence="7">
    <location>
        <begin position="250"/>
        <end position="272"/>
    </location>
</feature>
<dbReference type="AlphaFoldDB" id="U1FZ55"/>
<feature type="transmembrane region" description="Helical" evidence="7">
    <location>
        <begin position="25"/>
        <end position="45"/>
    </location>
</feature>
<dbReference type="OrthoDB" id="3934549at2759"/>
<evidence type="ECO:0000256" key="2">
    <source>
        <dbReference type="ARBA" id="ARBA00022692"/>
    </source>
</evidence>
<comment type="subcellular location">
    <subcellularLocation>
        <location evidence="1">Membrane</location>
        <topology evidence="1">Multi-pass membrane protein</topology>
    </subcellularLocation>
</comment>
<sequence length="397" mass="44198">MAEIPPEVAAYQLSHLHEDESQELGAFYIVCIVAAFVCMVSKITSRRVARVGLKADDFAFLIGATIAEGTFIVLMIYGRRKIPATLAQKDRLTRRQLSELVWLNYAYNILNVLCYPIIKISILLLYYRIFGSSRRFRLIIWVCVAFLTAIGISTTLVAIFACIPVRGFYDSSVPSRCIDAVSFYWAQAVLNIITDAIILVLPLPVVWKLQTTLRRKIAISLLFILGGLTFALSIVRVVHYLQYDTNDPSYSFIGSGYSAPGEVTMAIVCAAAPTWRPLSRRLTEMARSHWSSLRSSGPDYDVEAKGKSSSHKSSQSGPSEHDHNHMELPPVPPIPQGTQHSVYDARLIGANQSHAEAYRDPLASEGLSEESYGISTGQHRGIQVQREVTVEDDRNRS</sequence>
<keyword evidence="4 7" id="KW-0472">Membrane</keyword>
<dbReference type="GO" id="GO:0016020">
    <property type="term" value="C:membrane"/>
    <property type="evidence" value="ECO:0007669"/>
    <property type="project" value="UniProtKB-SubCell"/>
</dbReference>
<dbReference type="HOGENOM" id="CLU_028200_0_1_1"/>
<dbReference type="InterPro" id="IPR049326">
    <property type="entry name" value="Rhodopsin_dom_fungi"/>
</dbReference>
<evidence type="ECO:0000313" key="9">
    <source>
        <dbReference type="EMBL" id="ERF70197.1"/>
    </source>
</evidence>
<reference evidence="10" key="1">
    <citation type="journal article" date="2014" name="BMC Genomics">
        <title>Genome characteristics reveal the impact of lichenization on lichen-forming fungus Endocarpon pusillum Hedwig (Verrucariales, Ascomycota).</title>
        <authorList>
            <person name="Wang Y.-Y."/>
            <person name="Liu B."/>
            <person name="Zhang X.-Y."/>
            <person name="Zhou Q.-M."/>
            <person name="Zhang T."/>
            <person name="Li H."/>
            <person name="Yu Y.-F."/>
            <person name="Zhang X.-L."/>
            <person name="Hao X.-Y."/>
            <person name="Wang M."/>
            <person name="Wang L."/>
            <person name="Wei J.-C."/>
        </authorList>
    </citation>
    <scope>NUCLEOTIDE SEQUENCE [LARGE SCALE GENOMIC DNA]</scope>
    <source>
        <strain evidence="10">Z07020 / HMAS-L-300199</strain>
    </source>
</reference>
<keyword evidence="10" id="KW-1185">Reference proteome</keyword>
<dbReference type="RefSeq" id="XP_007804232.1">
    <property type="nucleotide sequence ID" value="XM_007806041.1"/>
</dbReference>
<evidence type="ECO:0000256" key="6">
    <source>
        <dbReference type="SAM" id="MobiDB-lite"/>
    </source>
</evidence>
<dbReference type="Proteomes" id="UP000019373">
    <property type="component" value="Unassembled WGS sequence"/>
</dbReference>
<dbReference type="EMBL" id="KE721353">
    <property type="protein sequence ID" value="ERF70197.1"/>
    <property type="molecule type" value="Genomic_DNA"/>
</dbReference>
<proteinExistence type="inferred from homology"/>
<gene>
    <name evidence="9" type="ORF">EPUS_00385</name>
</gene>
<keyword evidence="2 7" id="KW-0812">Transmembrane</keyword>
<feature type="transmembrane region" description="Helical" evidence="7">
    <location>
        <begin position="217"/>
        <end position="238"/>
    </location>
</feature>
<feature type="compositionally biased region" description="Basic and acidic residues" evidence="6">
    <location>
        <begin position="388"/>
        <end position="397"/>
    </location>
</feature>
<feature type="region of interest" description="Disordered" evidence="6">
    <location>
        <begin position="356"/>
        <end position="397"/>
    </location>
</feature>
<evidence type="ECO:0000313" key="10">
    <source>
        <dbReference type="Proteomes" id="UP000019373"/>
    </source>
</evidence>
<evidence type="ECO:0000256" key="4">
    <source>
        <dbReference type="ARBA" id="ARBA00023136"/>
    </source>
</evidence>
<protein>
    <recommendedName>
        <fullName evidence="8">Rhodopsin domain-containing protein</fullName>
    </recommendedName>
</protein>
<evidence type="ECO:0000256" key="7">
    <source>
        <dbReference type="SAM" id="Phobius"/>
    </source>
</evidence>
<dbReference type="InterPro" id="IPR052337">
    <property type="entry name" value="SAT4-like"/>
</dbReference>
<evidence type="ECO:0000256" key="1">
    <source>
        <dbReference type="ARBA" id="ARBA00004141"/>
    </source>
</evidence>
<feature type="transmembrane region" description="Helical" evidence="7">
    <location>
        <begin position="57"/>
        <end position="77"/>
    </location>
</feature>
<feature type="domain" description="Rhodopsin" evidence="8">
    <location>
        <begin position="42"/>
        <end position="280"/>
    </location>
</feature>
<organism evidence="9 10">
    <name type="scientific">Endocarpon pusillum (strain Z07020 / HMAS-L-300199)</name>
    <name type="common">Lichen-forming fungus</name>
    <dbReference type="NCBI Taxonomy" id="1263415"/>
    <lineage>
        <taxon>Eukaryota</taxon>
        <taxon>Fungi</taxon>
        <taxon>Dikarya</taxon>
        <taxon>Ascomycota</taxon>
        <taxon>Pezizomycotina</taxon>
        <taxon>Eurotiomycetes</taxon>
        <taxon>Chaetothyriomycetidae</taxon>
        <taxon>Verrucariales</taxon>
        <taxon>Verrucariaceae</taxon>
        <taxon>Endocarpon</taxon>
    </lineage>
</organism>
<dbReference type="PANTHER" id="PTHR33048">
    <property type="entry name" value="PTH11-LIKE INTEGRAL MEMBRANE PROTEIN (AFU_ORTHOLOGUE AFUA_5G11245)"/>
    <property type="match status" value="1"/>
</dbReference>
<evidence type="ECO:0000256" key="3">
    <source>
        <dbReference type="ARBA" id="ARBA00022989"/>
    </source>
</evidence>
<feature type="region of interest" description="Disordered" evidence="6">
    <location>
        <begin position="291"/>
        <end position="339"/>
    </location>
</feature>
<keyword evidence="3 7" id="KW-1133">Transmembrane helix</keyword>
<feature type="transmembrane region" description="Helical" evidence="7">
    <location>
        <begin position="105"/>
        <end position="126"/>
    </location>
</feature>
<evidence type="ECO:0000256" key="5">
    <source>
        <dbReference type="ARBA" id="ARBA00038359"/>
    </source>
</evidence>
<dbReference type="Pfam" id="PF20684">
    <property type="entry name" value="Fung_rhodopsin"/>
    <property type="match status" value="1"/>
</dbReference>
<accession>U1FZ55</accession>
<name>U1FZ55_ENDPU</name>